<protein>
    <recommendedName>
        <fullName evidence="1">Rhodanese domain-containing protein</fullName>
    </recommendedName>
</protein>
<accession>A0A6C0JMN8</accession>
<dbReference type="SUPFAM" id="SSF52821">
    <property type="entry name" value="Rhodanese/Cell cycle control phosphatase"/>
    <property type="match status" value="1"/>
</dbReference>
<organism evidence="2">
    <name type="scientific">viral metagenome</name>
    <dbReference type="NCBI Taxonomy" id="1070528"/>
    <lineage>
        <taxon>unclassified sequences</taxon>
        <taxon>metagenomes</taxon>
        <taxon>organismal metagenomes</taxon>
    </lineage>
</organism>
<dbReference type="Pfam" id="PF00581">
    <property type="entry name" value="Rhodanese"/>
    <property type="match status" value="1"/>
</dbReference>
<proteinExistence type="predicted"/>
<evidence type="ECO:0000313" key="2">
    <source>
        <dbReference type="EMBL" id="QHU05727.1"/>
    </source>
</evidence>
<reference evidence="2" key="1">
    <citation type="journal article" date="2020" name="Nature">
        <title>Giant virus diversity and host interactions through global metagenomics.</title>
        <authorList>
            <person name="Schulz F."/>
            <person name="Roux S."/>
            <person name="Paez-Espino D."/>
            <person name="Jungbluth S."/>
            <person name="Walsh D.A."/>
            <person name="Denef V.J."/>
            <person name="McMahon K.D."/>
            <person name="Konstantinidis K.T."/>
            <person name="Eloe-Fadrosh E.A."/>
            <person name="Kyrpides N.C."/>
            <person name="Woyke T."/>
        </authorList>
    </citation>
    <scope>NUCLEOTIDE SEQUENCE</scope>
    <source>
        <strain evidence="2">GVMAG-M-3300027736-24</strain>
    </source>
</reference>
<name>A0A6C0JMN8_9ZZZZ</name>
<sequence length="128" mass="15006">MGNIYSTCSSYNFDIIQHNITNKHDFILINTLLDNNQDCLIKYTINAKKENEIINELLHKNKKKEIVVYGMNHKDISIIKKYTQLKKLGFTNVHIYFGGLFEWLLLKEVYGSINFPTDGETNDILKYK</sequence>
<feature type="domain" description="Rhodanese" evidence="1">
    <location>
        <begin position="49"/>
        <end position="108"/>
    </location>
</feature>
<dbReference type="Gene3D" id="3.40.250.10">
    <property type="entry name" value="Rhodanese-like domain"/>
    <property type="match status" value="1"/>
</dbReference>
<dbReference type="InterPro" id="IPR001763">
    <property type="entry name" value="Rhodanese-like_dom"/>
</dbReference>
<dbReference type="EMBL" id="MN740418">
    <property type="protein sequence ID" value="QHU05727.1"/>
    <property type="molecule type" value="Genomic_DNA"/>
</dbReference>
<dbReference type="AlphaFoldDB" id="A0A6C0JMN8"/>
<dbReference type="PROSITE" id="PS50206">
    <property type="entry name" value="RHODANESE_3"/>
    <property type="match status" value="1"/>
</dbReference>
<dbReference type="InterPro" id="IPR036873">
    <property type="entry name" value="Rhodanese-like_dom_sf"/>
</dbReference>
<evidence type="ECO:0000259" key="1">
    <source>
        <dbReference type="PROSITE" id="PS50206"/>
    </source>
</evidence>